<evidence type="ECO:0000313" key="3">
    <source>
        <dbReference type="Proteomes" id="UP001212841"/>
    </source>
</evidence>
<feature type="region of interest" description="Disordered" evidence="1">
    <location>
        <begin position="1"/>
        <end position="38"/>
    </location>
</feature>
<comment type="caution">
    <text evidence="2">The sequence shown here is derived from an EMBL/GenBank/DDBJ whole genome shotgun (WGS) entry which is preliminary data.</text>
</comment>
<protein>
    <submittedName>
        <fullName evidence="2">Uncharacterized protein</fullName>
    </submittedName>
</protein>
<proteinExistence type="predicted"/>
<dbReference type="AlphaFoldDB" id="A0AAD5SFY3"/>
<sequence>MASGQISTPLHFTNLDPTTQPPPTEPLNLHQVSLHPTPTLSTSLRSTLLRKSTPARSIAHLIRDPSNVHTPPVKRMQHELMQNADAVELEDVKGVKEVVAGRVRRDREDRWPVKLDVWVAMD</sequence>
<name>A0AAD5SFY3_9FUNG</name>
<dbReference type="EMBL" id="JADGJD010000291">
    <property type="protein sequence ID" value="KAJ3052478.1"/>
    <property type="molecule type" value="Genomic_DNA"/>
</dbReference>
<dbReference type="Proteomes" id="UP001212841">
    <property type="component" value="Unassembled WGS sequence"/>
</dbReference>
<reference evidence="2" key="1">
    <citation type="submission" date="2020-05" db="EMBL/GenBank/DDBJ databases">
        <title>Phylogenomic resolution of chytrid fungi.</title>
        <authorList>
            <person name="Stajich J.E."/>
            <person name="Amses K."/>
            <person name="Simmons R."/>
            <person name="Seto K."/>
            <person name="Myers J."/>
            <person name="Bonds A."/>
            <person name="Quandt C.A."/>
            <person name="Barry K."/>
            <person name="Liu P."/>
            <person name="Grigoriev I."/>
            <person name="Longcore J.E."/>
            <person name="James T.Y."/>
        </authorList>
    </citation>
    <scope>NUCLEOTIDE SEQUENCE</scope>
    <source>
        <strain evidence="2">JEL0318</strain>
    </source>
</reference>
<feature type="compositionally biased region" description="Polar residues" evidence="1">
    <location>
        <begin position="1"/>
        <end position="18"/>
    </location>
</feature>
<accession>A0AAD5SFY3</accession>
<keyword evidence="3" id="KW-1185">Reference proteome</keyword>
<evidence type="ECO:0000313" key="2">
    <source>
        <dbReference type="EMBL" id="KAJ3052478.1"/>
    </source>
</evidence>
<evidence type="ECO:0000256" key="1">
    <source>
        <dbReference type="SAM" id="MobiDB-lite"/>
    </source>
</evidence>
<gene>
    <name evidence="2" type="ORF">HK097_006212</name>
</gene>
<organism evidence="2 3">
    <name type="scientific">Rhizophlyctis rosea</name>
    <dbReference type="NCBI Taxonomy" id="64517"/>
    <lineage>
        <taxon>Eukaryota</taxon>
        <taxon>Fungi</taxon>
        <taxon>Fungi incertae sedis</taxon>
        <taxon>Chytridiomycota</taxon>
        <taxon>Chytridiomycota incertae sedis</taxon>
        <taxon>Chytridiomycetes</taxon>
        <taxon>Rhizophlyctidales</taxon>
        <taxon>Rhizophlyctidaceae</taxon>
        <taxon>Rhizophlyctis</taxon>
    </lineage>
</organism>